<evidence type="ECO:0000256" key="5">
    <source>
        <dbReference type="ARBA" id="ARBA00022723"/>
    </source>
</evidence>
<dbReference type="EMBL" id="VRLW01000001">
    <property type="protein sequence ID" value="KAA1260857.1"/>
    <property type="molecule type" value="Genomic_DNA"/>
</dbReference>
<proteinExistence type="predicted"/>
<comment type="caution">
    <text evidence="13">The sequence shown here is derived from an EMBL/GenBank/DDBJ whole genome shotgun (WGS) entry which is preliminary data.</text>
</comment>
<keyword evidence="4 11" id="KW-0812">Transmembrane</keyword>
<keyword evidence="3" id="KW-0645">Protease</keyword>
<protein>
    <recommendedName>
        <fullName evidence="12">Peptidase M48 domain-containing protein</fullName>
    </recommendedName>
</protein>
<keyword evidence="7" id="KW-0862">Zinc</keyword>
<dbReference type="RefSeq" id="WP_068267296.1">
    <property type="nucleotide sequence ID" value="NZ_LWSK01000181.1"/>
</dbReference>
<keyword evidence="2" id="KW-1003">Cell membrane</keyword>
<dbReference type="OrthoDB" id="15218at2"/>
<evidence type="ECO:0000256" key="2">
    <source>
        <dbReference type="ARBA" id="ARBA00022475"/>
    </source>
</evidence>
<dbReference type="Pfam" id="PF01435">
    <property type="entry name" value="Peptidase_M48"/>
    <property type="match status" value="1"/>
</dbReference>
<keyword evidence="10 11" id="KW-0472">Membrane</keyword>
<evidence type="ECO:0000313" key="13">
    <source>
        <dbReference type="EMBL" id="KAA1260857.1"/>
    </source>
</evidence>
<reference evidence="13 14" key="1">
    <citation type="submission" date="2019-08" db="EMBL/GenBank/DDBJ databases">
        <title>Deep-cultivation of Planctomycetes and their phenomic and genomic characterization uncovers novel biology.</title>
        <authorList>
            <person name="Wiegand S."/>
            <person name="Jogler M."/>
            <person name="Boedeker C."/>
            <person name="Pinto D."/>
            <person name="Vollmers J."/>
            <person name="Rivas-Marin E."/>
            <person name="Kohn T."/>
            <person name="Peeters S.H."/>
            <person name="Heuer A."/>
            <person name="Rast P."/>
            <person name="Oberbeckmann S."/>
            <person name="Bunk B."/>
            <person name="Jeske O."/>
            <person name="Meyerdierks A."/>
            <person name="Storesund J.E."/>
            <person name="Kallscheuer N."/>
            <person name="Luecker S."/>
            <person name="Lage O.M."/>
            <person name="Pohl T."/>
            <person name="Merkel B.J."/>
            <person name="Hornburger P."/>
            <person name="Mueller R.-W."/>
            <person name="Bruemmer F."/>
            <person name="Labrenz M."/>
            <person name="Spormann A.M."/>
            <person name="Op Den Camp H."/>
            <person name="Overmann J."/>
            <person name="Amann R."/>
            <person name="Jetten M.S.M."/>
            <person name="Mascher T."/>
            <person name="Medema M.H."/>
            <person name="Devos D.P."/>
            <person name="Kaster A.-K."/>
            <person name="Ovreas L."/>
            <person name="Rohde M."/>
            <person name="Galperin M.Y."/>
            <person name="Jogler C."/>
        </authorList>
    </citation>
    <scope>NUCLEOTIDE SEQUENCE [LARGE SCALE GENOMIC DNA]</scope>
    <source>
        <strain evidence="13 14">LF1</strain>
    </source>
</reference>
<dbReference type="Gene3D" id="3.30.2010.10">
    <property type="entry name" value="Metalloproteases ('zincins'), catalytic domain"/>
    <property type="match status" value="1"/>
</dbReference>
<keyword evidence="6" id="KW-0378">Hydrolase</keyword>
<dbReference type="PANTHER" id="PTHR43221:SF2">
    <property type="entry name" value="PROTEASE HTPX HOMOLOG"/>
    <property type="match status" value="1"/>
</dbReference>
<evidence type="ECO:0000256" key="6">
    <source>
        <dbReference type="ARBA" id="ARBA00022801"/>
    </source>
</evidence>
<dbReference type="PANTHER" id="PTHR43221">
    <property type="entry name" value="PROTEASE HTPX"/>
    <property type="match status" value="1"/>
</dbReference>
<dbReference type="AlphaFoldDB" id="A0A5B1CI20"/>
<dbReference type="InterPro" id="IPR001915">
    <property type="entry name" value="Peptidase_M48"/>
</dbReference>
<evidence type="ECO:0000256" key="9">
    <source>
        <dbReference type="ARBA" id="ARBA00023049"/>
    </source>
</evidence>
<evidence type="ECO:0000256" key="8">
    <source>
        <dbReference type="ARBA" id="ARBA00022989"/>
    </source>
</evidence>
<feature type="transmembrane region" description="Helical" evidence="11">
    <location>
        <begin position="69"/>
        <end position="89"/>
    </location>
</feature>
<keyword evidence="9" id="KW-0482">Metalloprotease</keyword>
<keyword evidence="8 11" id="KW-1133">Transmembrane helix</keyword>
<dbReference type="GO" id="GO:0006508">
    <property type="term" value="P:proteolysis"/>
    <property type="evidence" value="ECO:0007669"/>
    <property type="project" value="UniProtKB-KW"/>
</dbReference>
<feature type="transmembrane region" description="Helical" evidence="11">
    <location>
        <begin position="18"/>
        <end position="42"/>
    </location>
</feature>
<keyword evidence="5" id="KW-0479">Metal-binding</keyword>
<keyword evidence="14" id="KW-1185">Reference proteome</keyword>
<dbReference type="Proteomes" id="UP000322699">
    <property type="component" value="Unassembled WGS sequence"/>
</dbReference>
<evidence type="ECO:0000259" key="12">
    <source>
        <dbReference type="Pfam" id="PF01435"/>
    </source>
</evidence>
<organism evidence="13 14">
    <name type="scientific">Rubripirellula obstinata</name>
    <dbReference type="NCBI Taxonomy" id="406547"/>
    <lineage>
        <taxon>Bacteria</taxon>
        <taxon>Pseudomonadati</taxon>
        <taxon>Planctomycetota</taxon>
        <taxon>Planctomycetia</taxon>
        <taxon>Pirellulales</taxon>
        <taxon>Pirellulaceae</taxon>
        <taxon>Rubripirellula</taxon>
    </lineage>
</organism>
<dbReference type="GO" id="GO:0004222">
    <property type="term" value="F:metalloendopeptidase activity"/>
    <property type="evidence" value="ECO:0007669"/>
    <property type="project" value="InterPro"/>
</dbReference>
<evidence type="ECO:0000256" key="11">
    <source>
        <dbReference type="SAM" id="Phobius"/>
    </source>
</evidence>
<evidence type="ECO:0000256" key="3">
    <source>
        <dbReference type="ARBA" id="ARBA00022670"/>
    </source>
</evidence>
<accession>A0A5B1CI20</accession>
<feature type="transmembrane region" description="Helical" evidence="11">
    <location>
        <begin position="200"/>
        <end position="222"/>
    </location>
</feature>
<sequence length="666" mass="71953">MATDFFQRQSEARRSTTWLIGMFCIAVICIVGLVVAVATVVMMQVQVKSYPVAIGDRLDQGLEQAPEQFVVPLIAGIVTLLIISGGTLFKIAQLQSGGGTSVAENLGGKRIYPNTTDRVERRLMNVVEEMALASGTPVPPVFLLEEPGINAFAAGYSPSDAVLGITRGCAEQLTRDELQGVVAHEFSHVLNGDMRMSIRLIGILHGILLIGLTGQLIFRMFIYSGGSRRRSSNNNNGGQAILVMMAIAVALLVLGFVGTFFGNLIKAAVSRQREYLADASAVQFTRNPAGIADALKRIGGFPAGSRLNAAHAAEASHMYFSQGVWEGISGLWATHPPLKKRILAIEPGWKGGFLESGAQSQGNVAPGAAGFAGQTTGTTQASWGSSSTNVPISIVDHAVDHVGEPNQQHRDYAADLIASLPTSILENVREPYSARAIVYCLLMDHKRDIRALQMQILAKHAKPDVVTLVGRLQSTVDELDVRARLPIVDMALPSLRAMSQSQFNEFRNCFIHLAKADQQIDLFEWTLAQVLMRHLRSQFEQVKPTRTSYYNLKKLGPQCATLLSVVASAGNPEDVAQLSFARGAAHLPELQMIQQPSSGNAMKELRDVLSTLSTVVAKERGRVVDACAAAICADDHVTWQEAELLRGISDLLDCPMPPLLVSDSLK</sequence>
<feature type="transmembrane region" description="Helical" evidence="11">
    <location>
        <begin position="242"/>
        <end position="265"/>
    </location>
</feature>
<evidence type="ECO:0000313" key="14">
    <source>
        <dbReference type="Proteomes" id="UP000322699"/>
    </source>
</evidence>
<feature type="domain" description="Peptidase M48" evidence="12">
    <location>
        <begin position="120"/>
        <end position="346"/>
    </location>
</feature>
<dbReference type="CDD" id="cd07340">
    <property type="entry name" value="M48B_Htpx_like"/>
    <property type="match status" value="1"/>
</dbReference>
<name>A0A5B1CI20_9BACT</name>
<comment type="cofactor">
    <cofactor evidence="1">
        <name>Zn(2+)</name>
        <dbReference type="ChEBI" id="CHEBI:29105"/>
    </cofactor>
</comment>
<dbReference type="InterPro" id="IPR050083">
    <property type="entry name" value="HtpX_protease"/>
</dbReference>
<evidence type="ECO:0000256" key="10">
    <source>
        <dbReference type="ARBA" id="ARBA00023136"/>
    </source>
</evidence>
<dbReference type="GO" id="GO:0046872">
    <property type="term" value="F:metal ion binding"/>
    <property type="evidence" value="ECO:0007669"/>
    <property type="project" value="UniProtKB-KW"/>
</dbReference>
<evidence type="ECO:0000256" key="4">
    <source>
        <dbReference type="ARBA" id="ARBA00022692"/>
    </source>
</evidence>
<evidence type="ECO:0000256" key="1">
    <source>
        <dbReference type="ARBA" id="ARBA00001947"/>
    </source>
</evidence>
<gene>
    <name evidence="13" type="ORF">LF1_33990</name>
</gene>
<evidence type="ECO:0000256" key="7">
    <source>
        <dbReference type="ARBA" id="ARBA00022833"/>
    </source>
</evidence>